<feature type="compositionally biased region" description="Basic and acidic residues" evidence="1">
    <location>
        <begin position="11"/>
        <end position="22"/>
    </location>
</feature>
<sequence length="55" mass="6149">MLNMPSIDGVEAVRKNSVDRNSKKSHVRKSLSSLYARDLSARLFIGQIRTVCRSG</sequence>
<gene>
    <name evidence="2" type="ORF">M408DRAFT_261831</name>
</gene>
<name>A0A0C2WAK5_SERVB</name>
<reference evidence="2 3" key="1">
    <citation type="submission" date="2014-04" db="EMBL/GenBank/DDBJ databases">
        <authorList>
            <consortium name="DOE Joint Genome Institute"/>
            <person name="Kuo A."/>
            <person name="Zuccaro A."/>
            <person name="Kohler A."/>
            <person name="Nagy L.G."/>
            <person name="Floudas D."/>
            <person name="Copeland A."/>
            <person name="Barry K.W."/>
            <person name="Cichocki N."/>
            <person name="Veneault-Fourrey C."/>
            <person name="LaButti K."/>
            <person name="Lindquist E.A."/>
            <person name="Lipzen A."/>
            <person name="Lundell T."/>
            <person name="Morin E."/>
            <person name="Murat C."/>
            <person name="Sun H."/>
            <person name="Tunlid A."/>
            <person name="Henrissat B."/>
            <person name="Grigoriev I.V."/>
            <person name="Hibbett D.S."/>
            <person name="Martin F."/>
            <person name="Nordberg H.P."/>
            <person name="Cantor M.N."/>
            <person name="Hua S.X."/>
        </authorList>
    </citation>
    <scope>NUCLEOTIDE SEQUENCE [LARGE SCALE GENOMIC DNA]</scope>
    <source>
        <strain evidence="2 3">MAFF 305830</strain>
    </source>
</reference>
<evidence type="ECO:0000313" key="3">
    <source>
        <dbReference type="Proteomes" id="UP000054097"/>
    </source>
</evidence>
<evidence type="ECO:0000256" key="1">
    <source>
        <dbReference type="SAM" id="MobiDB-lite"/>
    </source>
</evidence>
<evidence type="ECO:0000313" key="2">
    <source>
        <dbReference type="EMBL" id="KIM23468.1"/>
    </source>
</evidence>
<dbReference type="EMBL" id="KN824336">
    <property type="protein sequence ID" value="KIM23468.1"/>
    <property type="molecule type" value="Genomic_DNA"/>
</dbReference>
<feature type="region of interest" description="Disordered" evidence="1">
    <location>
        <begin position="1"/>
        <end position="26"/>
    </location>
</feature>
<proteinExistence type="predicted"/>
<dbReference type="Proteomes" id="UP000054097">
    <property type="component" value="Unassembled WGS sequence"/>
</dbReference>
<keyword evidence="3" id="KW-1185">Reference proteome</keyword>
<dbReference type="HOGENOM" id="CLU_3033882_0_0_1"/>
<protein>
    <submittedName>
        <fullName evidence="2">Uncharacterized protein</fullName>
    </submittedName>
</protein>
<reference evidence="3" key="2">
    <citation type="submission" date="2015-01" db="EMBL/GenBank/DDBJ databases">
        <title>Evolutionary Origins and Diversification of the Mycorrhizal Mutualists.</title>
        <authorList>
            <consortium name="DOE Joint Genome Institute"/>
            <consortium name="Mycorrhizal Genomics Consortium"/>
            <person name="Kohler A."/>
            <person name="Kuo A."/>
            <person name="Nagy L.G."/>
            <person name="Floudas D."/>
            <person name="Copeland A."/>
            <person name="Barry K.W."/>
            <person name="Cichocki N."/>
            <person name="Veneault-Fourrey C."/>
            <person name="LaButti K."/>
            <person name="Lindquist E.A."/>
            <person name="Lipzen A."/>
            <person name="Lundell T."/>
            <person name="Morin E."/>
            <person name="Murat C."/>
            <person name="Riley R."/>
            <person name="Ohm R."/>
            <person name="Sun H."/>
            <person name="Tunlid A."/>
            <person name="Henrissat B."/>
            <person name="Grigoriev I.V."/>
            <person name="Hibbett D.S."/>
            <person name="Martin F."/>
        </authorList>
    </citation>
    <scope>NUCLEOTIDE SEQUENCE [LARGE SCALE GENOMIC DNA]</scope>
    <source>
        <strain evidence="3">MAFF 305830</strain>
    </source>
</reference>
<accession>A0A0C2WAK5</accession>
<organism evidence="2 3">
    <name type="scientific">Serendipita vermifera MAFF 305830</name>
    <dbReference type="NCBI Taxonomy" id="933852"/>
    <lineage>
        <taxon>Eukaryota</taxon>
        <taxon>Fungi</taxon>
        <taxon>Dikarya</taxon>
        <taxon>Basidiomycota</taxon>
        <taxon>Agaricomycotina</taxon>
        <taxon>Agaricomycetes</taxon>
        <taxon>Sebacinales</taxon>
        <taxon>Serendipitaceae</taxon>
        <taxon>Serendipita</taxon>
    </lineage>
</organism>
<dbReference type="AlphaFoldDB" id="A0A0C2WAK5"/>